<dbReference type="Proteomes" id="UP000606721">
    <property type="component" value="Unassembled WGS sequence"/>
</dbReference>
<dbReference type="Gene3D" id="3.40.50.300">
    <property type="entry name" value="P-loop containing nucleotide triphosphate hydrolases"/>
    <property type="match status" value="1"/>
</dbReference>
<keyword evidence="7" id="KW-1185">Reference proteome</keyword>
<proteinExistence type="inferred from homology"/>
<comment type="caution">
    <text evidence="6">The sequence shown here is derived from an EMBL/GenBank/DDBJ whole genome shotgun (WGS) entry which is preliminary data.</text>
</comment>
<evidence type="ECO:0000256" key="1">
    <source>
        <dbReference type="ARBA" id="ARBA00009299"/>
    </source>
</evidence>
<dbReference type="Gene3D" id="1.25.40.10">
    <property type="entry name" value="Tetratricopeptide repeat domain"/>
    <property type="match status" value="5"/>
</dbReference>
<feature type="repeat" description="TPR" evidence="4">
    <location>
        <begin position="1080"/>
        <end position="1113"/>
    </location>
</feature>
<dbReference type="EMBL" id="JACJQT010000003">
    <property type="protein sequence ID" value="MBD2277159.1"/>
    <property type="molecule type" value="Genomic_DNA"/>
</dbReference>
<evidence type="ECO:0000259" key="5">
    <source>
        <dbReference type="PROSITE" id="PS50837"/>
    </source>
</evidence>
<dbReference type="InterPro" id="IPR006597">
    <property type="entry name" value="Sel1-like"/>
</dbReference>
<evidence type="ECO:0000313" key="6">
    <source>
        <dbReference type="EMBL" id="MBD2277159.1"/>
    </source>
</evidence>
<dbReference type="InterPro" id="IPR007111">
    <property type="entry name" value="NACHT_NTPase"/>
</dbReference>
<feature type="repeat" description="TPR" evidence="4">
    <location>
        <begin position="1240"/>
        <end position="1273"/>
    </location>
</feature>
<evidence type="ECO:0000256" key="4">
    <source>
        <dbReference type="PROSITE-ProRule" id="PRU00339"/>
    </source>
</evidence>
<feature type="repeat" description="TPR" evidence="4">
    <location>
        <begin position="1320"/>
        <end position="1353"/>
    </location>
</feature>
<feature type="repeat" description="TPR" evidence="4">
    <location>
        <begin position="1480"/>
        <end position="1513"/>
    </location>
</feature>
<feature type="repeat" description="TPR" evidence="4">
    <location>
        <begin position="1400"/>
        <end position="1433"/>
    </location>
</feature>
<name>A0ABR8BUJ8_APHFL</name>
<dbReference type="SUPFAM" id="SSF52540">
    <property type="entry name" value="P-loop containing nucleoside triphosphate hydrolases"/>
    <property type="match status" value="1"/>
</dbReference>
<dbReference type="SMART" id="SM00671">
    <property type="entry name" value="SEL1"/>
    <property type="match status" value="7"/>
</dbReference>
<accession>A0ABR8BUJ8</accession>
<organism evidence="6 7">
    <name type="scientific">Aphanizomenon flos-aquae FACHB-1040</name>
    <dbReference type="NCBI Taxonomy" id="2692887"/>
    <lineage>
        <taxon>Bacteria</taxon>
        <taxon>Bacillati</taxon>
        <taxon>Cyanobacteriota</taxon>
        <taxon>Cyanophyceae</taxon>
        <taxon>Nostocales</taxon>
        <taxon>Aphanizomenonaceae</taxon>
        <taxon>Aphanizomenon</taxon>
    </lineage>
</organism>
<reference evidence="6 7" key="1">
    <citation type="journal article" date="2020" name="ISME J.">
        <title>Comparative genomics reveals insights into cyanobacterial evolution and habitat adaptation.</title>
        <authorList>
            <person name="Chen M.Y."/>
            <person name="Teng W.K."/>
            <person name="Zhao L."/>
            <person name="Hu C.X."/>
            <person name="Zhou Y.K."/>
            <person name="Han B.P."/>
            <person name="Song L.R."/>
            <person name="Shu W.S."/>
        </authorList>
    </citation>
    <scope>NUCLEOTIDE SEQUENCE [LARGE SCALE GENOMIC DNA]</scope>
    <source>
        <strain evidence="6 7">FACHB-1040</strain>
    </source>
</reference>
<dbReference type="InterPro" id="IPR016024">
    <property type="entry name" value="ARM-type_fold"/>
</dbReference>
<dbReference type="InterPro" id="IPR011990">
    <property type="entry name" value="TPR-like_helical_dom_sf"/>
</dbReference>
<dbReference type="RefSeq" id="WP_190382118.1">
    <property type="nucleotide sequence ID" value="NZ_JACJQT010000003.1"/>
</dbReference>
<feature type="repeat" description="TPR" evidence="4">
    <location>
        <begin position="1000"/>
        <end position="1033"/>
    </location>
</feature>
<dbReference type="SMART" id="SM00028">
    <property type="entry name" value="TPR"/>
    <property type="match status" value="15"/>
</dbReference>
<dbReference type="PROSITE" id="PS50293">
    <property type="entry name" value="TPR_REGION"/>
    <property type="match status" value="5"/>
</dbReference>
<evidence type="ECO:0000313" key="7">
    <source>
        <dbReference type="Proteomes" id="UP000606721"/>
    </source>
</evidence>
<dbReference type="Pfam" id="PF13181">
    <property type="entry name" value="TPR_8"/>
    <property type="match status" value="1"/>
</dbReference>
<protein>
    <submittedName>
        <fullName evidence="6">Tetratricopeptide repeat protein</fullName>
    </submittedName>
</protein>
<evidence type="ECO:0000256" key="3">
    <source>
        <dbReference type="ARBA" id="ARBA00022803"/>
    </source>
</evidence>
<dbReference type="Pfam" id="PF05729">
    <property type="entry name" value="NACHT"/>
    <property type="match status" value="1"/>
</dbReference>
<dbReference type="PROSITE" id="PS50005">
    <property type="entry name" value="TPR"/>
    <property type="match status" value="7"/>
</dbReference>
<dbReference type="InterPro" id="IPR019734">
    <property type="entry name" value="TPR_rpt"/>
</dbReference>
<sequence>MLSDDSNYILTEADKEELEKLVSILELSSGTTIIFAVTPESSPQHLVVQQLQEDLKKCEEKFTFDNFFYSENSFHNFLYSLDENVQPERKLIMAFGLDQLPTDRLFREMQCLNLGREELFGRNLILILWLNQIKFLDEFRHRAPDFWDWREKVVQFETHNPLLYPYLEWLIAENSYLKMSGVMQVNRQVDIFLDQIYVSLQAQRRQEIIDTSETREIEAVTVLKSPSNFSRGKGTGIDFDDRDETEYYQPVREKITSISSTKTITEKVELSQAVRQNAYSVILGAPGAGKTTLLRYLALHFATAKRDDQETVIGGEAKEDLGKTLLPIFFRIADYAEKLKQQPNLTLTEYLRQFYRQWEAHFQTQGEMGTEVSAFLLDAMRQGKCLMLLDGLDEVFDQESRRQIVESINQFVNDFSNNKYVITSRIAGYRDVQLSSRFAEYMIEDMSSEKVEQFLYRWCRTVEKAQQPDANEEQLQRKGNEQAQNIVNAIQENEGVKRLTANPLLLTILALIHRNGERLPNRRVRLYELAVQTLIEDWQLSKKLPDAPKVVLRETEVVELLAPLAYWMHEEKPSGLVTETEVQQQLATKIAELNDAEPESDLVRQAVGEFLRKVRETTGLFVERAPGVYGFMHLTFEEYFAARYIADNDQSKIQELIQQHLHEPRWNEPILLSLGYYGIHSPGQVKKLIDQLFSNLQDYQPALQHGEIKIKTSADNTIIIYLKAEDDSAEILKNIEFNLQDLFFAGQVIAEVEVSNIFRKNVIEKLVITYIGIDDDFDNDLIKQLLRTLRKIELFYQKGEVIAKLTEVANDVSLSPEMQIKAKTAILYVACGQSVGLDNYVTKIVNQLESSLFDSIRNLVKELGEEMTPNLEISRQFHNHDESYKMALIFITAMSYVRKENYDKAITIFEDIDQKSNNSLKSFIYWSLAICYKEKENYDKANEYYDKCKIADDNLSNTSFIFWRNWGWCQKSNSKHEQSLDYYQNALNIINKIQHFKYKASCLFSIGRVYQDWGKYEQAISYHEQSRELYQQLGKEKDVADLWYNLADCYRKWGKYQQAVDCENQDLAIRQQLDDQVNIADAYFQLGTIYQGWGKYEQAITYYEKSLELYQQLGKEKDVANQWYNLAVCYREWGKYQQAVDCENQDLAIRQQLDDQVNIADAYRQLGRIYQDWGKYEQAISYYEQSRELYQQLGKDENVANLWYWLADCYREWGKYQQAVDCENQDLAIRQQLDDQVNIADAYFQLGKIYQDWGKYEQAISYYEQSRELYQQLGKEKNAANQWYWLADCYREWGKYQQAVDCENQDLAIRQQLNDQDRIALAYYQLGRIYQGWGKYEQAISYHEQSRELYQQLDKEKDVADSWYWMADCYREWGKYQQAVDCENQDLAIRQQLNDQDRIALAYYQLGRIYQGWGKYEQAISYYEQSRQLYQQLDKEKDVADSWYWLADCYREWGKYQQAVDCENQDLAICQQLNDQVNIADAYYQLGRIYQGWGKYEQAISYYEQSRELYQQLDKDENAATRLRQIANCQVLLAKNTANTTEVTELLKQAEKNIHQAIEINTLGQYQENLAYDYTKLSLLYSAHLHLLPIDNSSIPEKIALFEEYYYKGLTYFDELGQIVNKAEEALDIARVYLEVEVLENLDRSEEMAQECLQVFQDYNRQKLTASAYKLLGEIYLKRTQQNQPDNQVIAHQFLTQSLQIYQDLDLQKQAGEISMILDNV</sequence>
<feature type="repeat" description="TPR" evidence="4">
    <location>
        <begin position="1160"/>
        <end position="1193"/>
    </location>
</feature>
<dbReference type="Pfam" id="PF13424">
    <property type="entry name" value="TPR_12"/>
    <property type="match status" value="6"/>
</dbReference>
<comment type="similarity">
    <text evidence="1">Belongs to the CpcE/RpcE/PecE family.</text>
</comment>
<keyword evidence="3 4" id="KW-0802">TPR repeat</keyword>
<dbReference type="PANTHER" id="PTHR45641:SF19">
    <property type="entry name" value="NEPHROCYSTIN-3"/>
    <property type="match status" value="1"/>
</dbReference>
<feature type="domain" description="NACHT" evidence="5">
    <location>
        <begin position="278"/>
        <end position="425"/>
    </location>
</feature>
<dbReference type="PROSITE" id="PS50837">
    <property type="entry name" value="NACHT"/>
    <property type="match status" value="1"/>
</dbReference>
<dbReference type="SUPFAM" id="SSF48371">
    <property type="entry name" value="ARM repeat"/>
    <property type="match status" value="1"/>
</dbReference>
<dbReference type="SUPFAM" id="SSF48452">
    <property type="entry name" value="TPR-like"/>
    <property type="match status" value="4"/>
</dbReference>
<evidence type="ECO:0000256" key="2">
    <source>
        <dbReference type="ARBA" id="ARBA00022737"/>
    </source>
</evidence>
<dbReference type="InterPro" id="IPR027417">
    <property type="entry name" value="P-loop_NTPase"/>
</dbReference>
<gene>
    <name evidence="6" type="ORF">H6F99_02135</name>
</gene>
<keyword evidence="2" id="KW-0677">Repeat</keyword>
<dbReference type="PANTHER" id="PTHR45641">
    <property type="entry name" value="TETRATRICOPEPTIDE REPEAT PROTEIN (AFU_ORTHOLOGUE AFUA_6G03870)"/>
    <property type="match status" value="1"/>
</dbReference>